<proteinExistence type="predicted"/>
<evidence type="ECO:0000313" key="3">
    <source>
        <dbReference type="Proteomes" id="UP000255108"/>
    </source>
</evidence>
<evidence type="ECO:0000313" key="1">
    <source>
        <dbReference type="EMBL" id="STQ91208.1"/>
    </source>
</evidence>
<evidence type="ECO:0000313" key="2">
    <source>
        <dbReference type="EMBL" id="TCU88721.1"/>
    </source>
</evidence>
<reference evidence="2 4" key="2">
    <citation type="submission" date="2019-03" db="EMBL/GenBank/DDBJ databases">
        <title>Genomic Encyclopedia of Type Strains, Phase IV (KMG-IV): sequencing the most valuable type-strain genomes for metagenomic binning, comparative biology and taxonomic classification.</title>
        <authorList>
            <person name="Goeker M."/>
        </authorList>
    </citation>
    <scope>NUCLEOTIDE SEQUENCE [LARGE SCALE GENOMIC DNA]</scope>
    <source>
        <strain evidence="2 4">DSM 3764</strain>
    </source>
</reference>
<dbReference type="Proteomes" id="UP000255108">
    <property type="component" value="Unassembled WGS sequence"/>
</dbReference>
<organism evidence="1 3">
    <name type="scientific">Iodobacter fluviatilis</name>
    <dbReference type="NCBI Taxonomy" id="537"/>
    <lineage>
        <taxon>Bacteria</taxon>
        <taxon>Pseudomonadati</taxon>
        <taxon>Pseudomonadota</taxon>
        <taxon>Betaproteobacteria</taxon>
        <taxon>Neisseriales</taxon>
        <taxon>Chitinibacteraceae</taxon>
        <taxon>Iodobacter</taxon>
    </lineage>
</organism>
<protein>
    <submittedName>
        <fullName evidence="1">Uncharacterized protein</fullName>
    </submittedName>
</protein>
<dbReference type="EMBL" id="UGHR01000001">
    <property type="protein sequence ID" value="STQ91208.1"/>
    <property type="molecule type" value="Genomic_DNA"/>
</dbReference>
<sequence>MNNPMLLDQGSLDFVEAALIYLVDIKKQFSNLKDEFAARGLDASQIDRACVSLRNIDLDLQTRRQQHRQAAVNNFRMKKAARARAKNAAVMA</sequence>
<reference evidence="1 3" key="1">
    <citation type="submission" date="2018-06" db="EMBL/GenBank/DDBJ databases">
        <authorList>
            <consortium name="Pathogen Informatics"/>
            <person name="Doyle S."/>
        </authorList>
    </citation>
    <scope>NUCLEOTIDE SEQUENCE [LARGE SCALE GENOMIC DNA]</scope>
    <source>
        <strain evidence="1 3">NCTC11159</strain>
    </source>
</reference>
<name>A0A377Q922_9NEIS</name>
<dbReference type="Proteomes" id="UP000295794">
    <property type="component" value="Unassembled WGS sequence"/>
</dbReference>
<dbReference type="AlphaFoldDB" id="A0A377Q922"/>
<keyword evidence="4" id="KW-1185">Reference proteome</keyword>
<accession>A0A377Q922</accession>
<gene>
    <name evidence="2" type="ORF">EV682_103305</name>
    <name evidence="1" type="ORF">NCTC11159_02280</name>
</gene>
<evidence type="ECO:0000313" key="4">
    <source>
        <dbReference type="Proteomes" id="UP000295794"/>
    </source>
</evidence>
<dbReference type="EMBL" id="SMBT01000003">
    <property type="protein sequence ID" value="TCU88721.1"/>
    <property type="molecule type" value="Genomic_DNA"/>
</dbReference>